<evidence type="ECO:0000256" key="4">
    <source>
        <dbReference type="ARBA" id="ARBA00022553"/>
    </source>
</evidence>
<evidence type="ECO:0000256" key="3">
    <source>
        <dbReference type="ARBA" id="ARBA00012438"/>
    </source>
</evidence>
<dbReference type="PROSITE" id="PS50109">
    <property type="entry name" value="HIS_KIN"/>
    <property type="match status" value="1"/>
</dbReference>
<keyword evidence="14" id="KW-1185">Reference proteome</keyword>
<dbReference type="SUPFAM" id="SSF55874">
    <property type="entry name" value="ATPase domain of HSP90 chaperone/DNA topoisomerase II/histidine kinase"/>
    <property type="match status" value="1"/>
</dbReference>
<accession>A0A844QL07</accession>
<dbReference type="SMART" id="SM00387">
    <property type="entry name" value="HATPase_c"/>
    <property type="match status" value="1"/>
</dbReference>
<dbReference type="AlphaFoldDB" id="A0A844QL07"/>
<evidence type="ECO:0000256" key="1">
    <source>
        <dbReference type="ARBA" id="ARBA00000085"/>
    </source>
</evidence>
<dbReference type="Pfam" id="PF02518">
    <property type="entry name" value="HATPase_c"/>
    <property type="match status" value="1"/>
</dbReference>
<keyword evidence="8" id="KW-0067">ATP-binding</keyword>
<evidence type="ECO:0000256" key="9">
    <source>
        <dbReference type="SAM" id="MobiDB-lite"/>
    </source>
</evidence>
<comment type="subcellular location">
    <subcellularLocation>
        <location evidence="2">Membrane</location>
    </subcellularLocation>
</comment>
<evidence type="ECO:0000256" key="8">
    <source>
        <dbReference type="ARBA" id="ARBA00022840"/>
    </source>
</evidence>
<gene>
    <name evidence="13" type="ORF">GN330_13800</name>
</gene>
<evidence type="ECO:0000256" key="5">
    <source>
        <dbReference type="ARBA" id="ARBA00022679"/>
    </source>
</evidence>
<dbReference type="PRINTS" id="PR00344">
    <property type="entry name" value="BCTRLSENSOR"/>
</dbReference>
<keyword evidence="7" id="KW-0418">Kinase</keyword>
<comment type="catalytic activity">
    <reaction evidence="1">
        <text>ATP + protein L-histidine = ADP + protein N-phospho-L-histidine.</text>
        <dbReference type="EC" id="2.7.13.3"/>
    </reaction>
</comment>
<dbReference type="InterPro" id="IPR003594">
    <property type="entry name" value="HATPase_dom"/>
</dbReference>
<evidence type="ECO:0000256" key="10">
    <source>
        <dbReference type="SAM" id="Phobius"/>
    </source>
</evidence>
<feature type="compositionally biased region" description="Basic and acidic residues" evidence="9">
    <location>
        <begin position="1"/>
        <end position="14"/>
    </location>
</feature>
<feature type="region of interest" description="Disordered" evidence="9">
    <location>
        <begin position="1"/>
        <end position="20"/>
    </location>
</feature>
<organism evidence="13 14">
    <name type="scientific">Nitratireductor arenosus</name>
    <dbReference type="NCBI Taxonomy" id="2682096"/>
    <lineage>
        <taxon>Bacteria</taxon>
        <taxon>Pseudomonadati</taxon>
        <taxon>Pseudomonadota</taxon>
        <taxon>Alphaproteobacteria</taxon>
        <taxon>Hyphomicrobiales</taxon>
        <taxon>Phyllobacteriaceae</taxon>
        <taxon>Nitratireductor</taxon>
    </lineage>
</organism>
<dbReference type="InterPro" id="IPR050980">
    <property type="entry name" value="2C_sensor_his_kinase"/>
</dbReference>
<dbReference type="GO" id="GO:0005524">
    <property type="term" value="F:ATP binding"/>
    <property type="evidence" value="ECO:0007669"/>
    <property type="project" value="UniProtKB-KW"/>
</dbReference>
<dbReference type="EC" id="2.7.13.3" evidence="3"/>
<keyword evidence="6" id="KW-0547">Nucleotide-binding</keyword>
<dbReference type="EMBL" id="WPHG01000003">
    <property type="protein sequence ID" value="MVA98319.1"/>
    <property type="molecule type" value="Genomic_DNA"/>
</dbReference>
<keyword evidence="10" id="KW-0812">Transmembrane</keyword>
<name>A0A844QL07_9HYPH</name>
<proteinExistence type="predicted"/>
<evidence type="ECO:0000259" key="12">
    <source>
        <dbReference type="PROSITE" id="PS50885"/>
    </source>
</evidence>
<comment type="caution">
    <text evidence="13">The sequence shown here is derived from an EMBL/GenBank/DDBJ whole genome shotgun (WGS) entry which is preliminary data.</text>
</comment>
<reference evidence="13 14" key="1">
    <citation type="submission" date="2019-12" db="EMBL/GenBank/DDBJ databases">
        <title>Nitratireductor arenosus sp. nov., Isolated from sea sand, Jeju island, South Korea.</title>
        <authorList>
            <person name="Kim W."/>
        </authorList>
    </citation>
    <scope>NUCLEOTIDE SEQUENCE [LARGE SCALE GENOMIC DNA]</scope>
    <source>
        <strain evidence="13 14">CAU 1489</strain>
    </source>
</reference>
<evidence type="ECO:0000256" key="6">
    <source>
        <dbReference type="ARBA" id="ARBA00022741"/>
    </source>
</evidence>
<sequence>MTSHDKAQHGHDTGPDGSAGPVAWPYRLSTKLLLLTIVSVLIAEVLIFIPSVANFRLRWLEERLSTAAAASVPLIESGEIELPPQLRDDVLMALGAKAIAVRDEGVSRLLVSADMPPDVDEHVTPSEVGPLAAIAGALDTMLDGGDRMLRVYGRVGDSPMDFELILPDAKLRAAMFVYARNVALLSLLISLITAGLVFFAIHALMIRPIHGMRRAMSAFAEAPDDPGRIIRPSGRRDEIGIAERELSVMQNQLHHTLGEQKHLADLGLAVSKINHDMRNILASAQLISDRLRAVKDPSVQMFAPKLVRAIDRAVGYTERVLAYGRAHEAPPARRILRLQTLVAEVEGLVGLDPRADIEFVNAVAPDFEVDADAEQLFRVLNNLCRNAVQAMAADREGSLVRRLTVSAEREGSVSRIYVEDTGPGLPAKARDNLFAAFRGAARSGGTGLGLAIAHELVRAHGGTIELVESIGGRTRFAITIPDQPVRLDEARQTIRRPA</sequence>
<evidence type="ECO:0000256" key="7">
    <source>
        <dbReference type="ARBA" id="ARBA00022777"/>
    </source>
</evidence>
<evidence type="ECO:0000313" key="13">
    <source>
        <dbReference type="EMBL" id="MVA98319.1"/>
    </source>
</evidence>
<evidence type="ECO:0000313" key="14">
    <source>
        <dbReference type="Proteomes" id="UP000463224"/>
    </source>
</evidence>
<feature type="domain" description="Histidine kinase" evidence="11">
    <location>
        <begin position="272"/>
        <end position="484"/>
    </location>
</feature>
<dbReference type="InterPro" id="IPR005467">
    <property type="entry name" value="His_kinase_dom"/>
</dbReference>
<evidence type="ECO:0000256" key="2">
    <source>
        <dbReference type="ARBA" id="ARBA00004370"/>
    </source>
</evidence>
<dbReference type="InterPro" id="IPR004358">
    <property type="entry name" value="Sig_transdc_His_kin-like_C"/>
</dbReference>
<dbReference type="Gene3D" id="3.30.565.10">
    <property type="entry name" value="Histidine kinase-like ATPase, C-terminal domain"/>
    <property type="match status" value="1"/>
</dbReference>
<protein>
    <recommendedName>
        <fullName evidence="3">histidine kinase</fullName>
        <ecNumber evidence="3">2.7.13.3</ecNumber>
    </recommendedName>
</protein>
<dbReference type="InterPro" id="IPR036890">
    <property type="entry name" value="HATPase_C_sf"/>
</dbReference>
<dbReference type="GO" id="GO:0016020">
    <property type="term" value="C:membrane"/>
    <property type="evidence" value="ECO:0007669"/>
    <property type="project" value="UniProtKB-SubCell"/>
</dbReference>
<feature type="transmembrane region" description="Helical" evidence="10">
    <location>
        <begin position="32"/>
        <end position="53"/>
    </location>
</feature>
<feature type="domain" description="HAMP" evidence="12">
    <location>
        <begin position="203"/>
        <end position="258"/>
    </location>
</feature>
<dbReference type="GO" id="GO:0004673">
    <property type="term" value="F:protein histidine kinase activity"/>
    <property type="evidence" value="ECO:0007669"/>
    <property type="project" value="UniProtKB-EC"/>
</dbReference>
<keyword evidence="4" id="KW-0597">Phosphoprotein</keyword>
<dbReference type="PANTHER" id="PTHR44936">
    <property type="entry name" value="SENSOR PROTEIN CREC"/>
    <property type="match status" value="1"/>
</dbReference>
<evidence type="ECO:0000259" key="11">
    <source>
        <dbReference type="PROSITE" id="PS50109"/>
    </source>
</evidence>
<keyword evidence="10" id="KW-1133">Transmembrane helix</keyword>
<dbReference type="PANTHER" id="PTHR44936:SF10">
    <property type="entry name" value="SENSOR PROTEIN RSTB"/>
    <property type="match status" value="1"/>
</dbReference>
<keyword evidence="10" id="KW-0472">Membrane</keyword>
<feature type="transmembrane region" description="Helical" evidence="10">
    <location>
        <begin position="182"/>
        <end position="205"/>
    </location>
</feature>
<dbReference type="Gene3D" id="6.10.340.10">
    <property type="match status" value="1"/>
</dbReference>
<dbReference type="Proteomes" id="UP000463224">
    <property type="component" value="Unassembled WGS sequence"/>
</dbReference>
<dbReference type="GO" id="GO:0007165">
    <property type="term" value="P:signal transduction"/>
    <property type="evidence" value="ECO:0007669"/>
    <property type="project" value="InterPro"/>
</dbReference>
<dbReference type="InterPro" id="IPR003660">
    <property type="entry name" value="HAMP_dom"/>
</dbReference>
<dbReference type="RefSeq" id="WP_156713271.1">
    <property type="nucleotide sequence ID" value="NZ_WPHG01000003.1"/>
</dbReference>
<keyword evidence="5" id="KW-0808">Transferase</keyword>
<dbReference type="CDD" id="cd00075">
    <property type="entry name" value="HATPase"/>
    <property type="match status" value="1"/>
</dbReference>
<dbReference type="PROSITE" id="PS50885">
    <property type="entry name" value="HAMP"/>
    <property type="match status" value="1"/>
</dbReference>